<reference evidence="2 3" key="1">
    <citation type="submission" date="2019-10" db="EMBL/GenBank/DDBJ databases">
        <title>Georgenia wutianyii sp. nov. and Georgenia yuyongxinii sp. nov. isolated from plateau pika (Ochotona curzoniae) in the Qinghai-Tibet plateau of China.</title>
        <authorList>
            <person name="Tian Z."/>
        </authorList>
    </citation>
    <scope>NUCLEOTIDE SEQUENCE [LARGE SCALE GENOMIC DNA]</scope>
    <source>
        <strain evidence="2 3">JCM 19765</strain>
    </source>
</reference>
<name>A0A6N7ECJ0_9MICO</name>
<evidence type="ECO:0000313" key="2">
    <source>
        <dbReference type="EMBL" id="MPV35690.1"/>
    </source>
</evidence>
<feature type="transmembrane region" description="Helical" evidence="1">
    <location>
        <begin position="71"/>
        <end position="88"/>
    </location>
</feature>
<evidence type="ECO:0000313" key="3">
    <source>
        <dbReference type="Proteomes" id="UP000437709"/>
    </source>
</evidence>
<evidence type="ECO:0000256" key="1">
    <source>
        <dbReference type="SAM" id="Phobius"/>
    </source>
</evidence>
<gene>
    <name evidence="2" type="ORF">GB881_01260</name>
</gene>
<keyword evidence="1" id="KW-0812">Transmembrane</keyword>
<keyword evidence="1" id="KW-0472">Membrane</keyword>
<accession>A0A6N7ECJ0</accession>
<proteinExistence type="predicted"/>
<dbReference type="RefSeq" id="WP_152196039.1">
    <property type="nucleotide sequence ID" value="NZ_VUKD01000004.1"/>
</dbReference>
<keyword evidence="1" id="KW-1133">Transmembrane helix</keyword>
<dbReference type="Proteomes" id="UP000437709">
    <property type="component" value="Unassembled WGS sequence"/>
</dbReference>
<comment type="caution">
    <text evidence="2">The sequence shown here is derived from an EMBL/GenBank/DDBJ whole genome shotgun (WGS) entry which is preliminary data.</text>
</comment>
<feature type="transmembrane region" description="Helical" evidence="1">
    <location>
        <begin position="238"/>
        <end position="260"/>
    </location>
</feature>
<protein>
    <submittedName>
        <fullName evidence="2">Uncharacterized protein</fullName>
    </submittedName>
</protein>
<sequence length="414" mass="44287">MPPIVIVDVHPHRHVVPRALRPVAVVAGGLLYAAGLVATVAFVALGFVLAAWQFGSERDPEQLPLGPGRALGLWLAAGAVMVLGLRYGRRLVRGRRATVLYLRRFRDDASMAAVTGAARRSLGGRWRLVSLDDARLVPVGLSTATSGLFSAGRFAARVPRALAVVWRRAFLVAVVVAAVSGFLLYDQGGVEALLAPFDLDGTMTFPLVPRPAVELTWDASGAFFVSVVAIALLGQATIVAMVVMFGVLVLMPLVVAVSSWSQAETWARANVRLRATGSSDVDRALAVLRQMEKKILAPRLVVLTVATPIWQETVRRLAAAADACLVDVSEPSANVVWELEHLRGLDVPCHFVGERPDLERLARAAVDGSDPAAAHIADLLAGREVLAYTTDRRGLGRFAGELRLTMDCPVRATA</sequence>
<feature type="transmembrane region" description="Helical" evidence="1">
    <location>
        <begin position="165"/>
        <end position="185"/>
    </location>
</feature>
<feature type="transmembrane region" description="Helical" evidence="1">
    <location>
        <begin position="23"/>
        <end position="51"/>
    </location>
</feature>
<organism evidence="2 3">
    <name type="scientific">Georgenia subflava</name>
    <dbReference type="NCBI Taxonomy" id="1622177"/>
    <lineage>
        <taxon>Bacteria</taxon>
        <taxon>Bacillati</taxon>
        <taxon>Actinomycetota</taxon>
        <taxon>Actinomycetes</taxon>
        <taxon>Micrococcales</taxon>
        <taxon>Bogoriellaceae</taxon>
        <taxon>Georgenia</taxon>
    </lineage>
</organism>
<dbReference type="EMBL" id="WHPC01000002">
    <property type="protein sequence ID" value="MPV35690.1"/>
    <property type="molecule type" value="Genomic_DNA"/>
</dbReference>
<keyword evidence="3" id="KW-1185">Reference proteome</keyword>
<dbReference type="AlphaFoldDB" id="A0A6N7ECJ0"/>